<dbReference type="AlphaFoldDB" id="A0A9P1EI90"/>
<sequence length="112" mass="12307">MANLLMKVPSNLRVVSASSSKGPSGSMKQLGGPVIVELPLDKIRRPLMLTRANDPQKVQELMDSVREIGLQVPEFYPSTFGSNRDGHGAAGEIANCDHRKRLVWACSDYTLR</sequence>
<comment type="caution">
    <text evidence="1">The sequence shown here is derived from an EMBL/GenBank/DDBJ whole genome shotgun (WGS) entry which is preliminary data.</text>
</comment>
<accession>A0A9P1EI90</accession>
<evidence type="ECO:0000313" key="2">
    <source>
        <dbReference type="Proteomes" id="UP001152484"/>
    </source>
</evidence>
<dbReference type="InterPro" id="IPR016692">
    <property type="entry name" value="Sulfiredoxin"/>
</dbReference>
<reference evidence="1" key="1">
    <citation type="submission" date="2022-07" db="EMBL/GenBank/DDBJ databases">
        <authorList>
            <person name="Macas J."/>
            <person name="Novak P."/>
            <person name="Neumann P."/>
        </authorList>
    </citation>
    <scope>NUCLEOTIDE SEQUENCE</scope>
</reference>
<dbReference type="PANTHER" id="PTHR21348">
    <property type="match status" value="1"/>
</dbReference>
<dbReference type="PANTHER" id="PTHR21348:SF2">
    <property type="entry name" value="SULFIREDOXIN-1"/>
    <property type="match status" value="1"/>
</dbReference>
<proteinExistence type="predicted"/>
<evidence type="ECO:0008006" key="3">
    <source>
        <dbReference type="Google" id="ProtNLM"/>
    </source>
</evidence>
<gene>
    <name evidence="1" type="ORF">CEURO_LOCUS17643</name>
</gene>
<dbReference type="Gene3D" id="3.90.1530.10">
    <property type="entry name" value="Conserved hypothetical protein from pyrococcus furiosus pfu- 392566-001, ParB domain"/>
    <property type="match status" value="1"/>
</dbReference>
<name>A0A9P1EI90_CUSEU</name>
<dbReference type="GO" id="GO:0005737">
    <property type="term" value="C:cytoplasm"/>
    <property type="evidence" value="ECO:0007669"/>
    <property type="project" value="TreeGrafter"/>
</dbReference>
<protein>
    <recommendedName>
        <fullName evidence="3">Sulfiredoxin</fullName>
    </recommendedName>
</protein>
<keyword evidence="2" id="KW-1185">Reference proteome</keyword>
<evidence type="ECO:0000313" key="1">
    <source>
        <dbReference type="EMBL" id="CAH9107160.1"/>
    </source>
</evidence>
<dbReference type="EMBL" id="CAMAPE010000050">
    <property type="protein sequence ID" value="CAH9107160.1"/>
    <property type="molecule type" value="Genomic_DNA"/>
</dbReference>
<dbReference type="InterPro" id="IPR036086">
    <property type="entry name" value="ParB/Sulfiredoxin_sf"/>
</dbReference>
<dbReference type="GO" id="GO:0034599">
    <property type="term" value="P:cellular response to oxidative stress"/>
    <property type="evidence" value="ECO:0007669"/>
    <property type="project" value="TreeGrafter"/>
</dbReference>
<dbReference type="OrthoDB" id="10023328at2759"/>
<dbReference type="GO" id="GO:0032542">
    <property type="term" value="F:sulfiredoxin activity"/>
    <property type="evidence" value="ECO:0007669"/>
    <property type="project" value="InterPro"/>
</dbReference>
<dbReference type="Proteomes" id="UP001152484">
    <property type="component" value="Unassembled WGS sequence"/>
</dbReference>
<dbReference type="SUPFAM" id="SSF110849">
    <property type="entry name" value="ParB/Sulfiredoxin"/>
    <property type="match status" value="1"/>
</dbReference>
<organism evidence="1 2">
    <name type="scientific">Cuscuta europaea</name>
    <name type="common">European dodder</name>
    <dbReference type="NCBI Taxonomy" id="41803"/>
    <lineage>
        <taxon>Eukaryota</taxon>
        <taxon>Viridiplantae</taxon>
        <taxon>Streptophyta</taxon>
        <taxon>Embryophyta</taxon>
        <taxon>Tracheophyta</taxon>
        <taxon>Spermatophyta</taxon>
        <taxon>Magnoliopsida</taxon>
        <taxon>eudicotyledons</taxon>
        <taxon>Gunneridae</taxon>
        <taxon>Pentapetalae</taxon>
        <taxon>asterids</taxon>
        <taxon>lamiids</taxon>
        <taxon>Solanales</taxon>
        <taxon>Convolvulaceae</taxon>
        <taxon>Cuscuteae</taxon>
        <taxon>Cuscuta</taxon>
        <taxon>Cuscuta subgen. Cuscuta</taxon>
    </lineage>
</organism>